<evidence type="ECO:0000256" key="2">
    <source>
        <dbReference type="ARBA" id="ARBA00022692"/>
    </source>
</evidence>
<keyword evidence="2 5" id="KW-0812">Transmembrane</keyword>
<dbReference type="PANTHER" id="PTHR43077:SF10">
    <property type="entry name" value="TRANSPORT PERMEASE PROTEIN"/>
    <property type="match status" value="1"/>
</dbReference>
<dbReference type="InterPro" id="IPR051328">
    <property type="entry name" value="T7SS_ABC-Transporter"/>
</dbReference>
<evidence type="ECO:0000256" key="4">
    <source>
        <dbReference type="ARBA" id="ARBA00023136"/>
    </source>
</evidence>
<feature type="transmembrane region" description="Helical" evidence="5">
    <location>
        <begin position="243"/>
        <end position="264"/>
    </location>
</feature>
<feature type="transmembrane region" description="Helical" evidence="5">
    <location>
        <begin position="135"/>
        <end position="158"/>
    </location>
</feature>
<evidence type="ECO:0000313" key="7">
    <source>
        <dbReference type="EMBL" id="CAA9458189.1"/>
    </source>
</evidence>
<protein>
    <recommendedName>
        <fullName evidence="6">ABC-2 type transporter transmembrane domain-containing protein</fullName>
    </recommendedName>
</protein>
<organism evidence="7">
    <name type="scientific">uncultured Rubrobacteraceae bacterium</name>
    <dbReference type="NCBI Taxonomy" id="349277"/>
    <lineage>
        <taxon>Bacteria</taxon>
        <taxon>Bacillati</taxon>
        <taxon>Actinomycetota</taxon>
        <taxon>Rubrobacteria</taxon>
        <taxon>Rubrobacterales</taxon>
        <taxon>Rubrobacteraceae</taxon>
        <taxon>environmental samples</taxon>
    </lineage>
</organism>
<evidence type="ECO:0000259" key="6">
    <source>
        <dbReference type="Pfam" id="PF12698"/>
    </source>
</evidence>
<dbReference type="Pfam" id="PF12698">
    <property type="entry name" value="ABC2_membrane_3"/>
    <property type="match status" value="1"/>
</dbReference>
<reference evidence="7" key="1">
    <citation type="submission" date="2020-02" db="EMBL/GenBank/DDBJ databases">
        <authorList>
            <person name="Meier V. D."/>
        </authorList>
    </citation>
    <scope>NUCLEOTIDE SEQUENCE</scope>
    <source>
        <strain evidence="7">AVDCRST_MAG58</strain>
    </source>
</reference>
<dbReference type="GO" id="GO:0140359">
    <property type="term" value="F:ABC-type transporter activity"/>
    <property type="evidence" value="ECO:0007669"/>
    <property type="project" value="InterPro"/>
</dbReference>
<keyword evidence="4 5" id="KW-0472">Membrane</keyword>
<feature type="transmembrane region" description="Helical" evidence="5">
    <location>
        <begin position="56"/>
        <end position="80"/>
    </location>
</feature>
<dbReference type="EMBL" id="CADCVF010000040">
    <property type="protein sequence ID" value="CAA9458189.1"/>
    <property type="molecule type" value="Genomic_DNA"/>
</dbReference>
<evidence type="ECO:0000256" key="5">
    <source>
        <dbReference type="SAM" id="Phobius"/>
    </source>
</evidence>
<evidence type="ECO:0000256" key="3">
    <source>
        <dbReference type="ARBA" id="ARBA00022989"/>
    </source>
</evidence>
<name>A0A6J4R5V0_9ACTN</name>
<dbReference type="InterPro" id="IPR013525">
    <property type="entry name" value="ABC2_TM"/>
</dbReference>
<accession>A0A6J4R5V0</accession>
<feature type="transmembrane region" description="Helical" evidence="5">
    <location>
        <begin position="165"/>
        <end position="182"/>
    </location>
</feature>
<dbReference type="AlphaFoldDB" id="A0A6J4R5V0"/>
<evidence type="ECO:0000256" key="1">
    <source>
        <dbReference type="ARBA" id="ARBA00004141"/>
    </source>
</evidence>
<sequence length="284" mass="29371">MDAVSAATSERLSSAAAEQGAQLTPEVAAVIGDPVRADVTEAQPVVSDSGNGQSPFFLAFLVNLSGLIGGAAIYFLVAGAAERLEAQGLRPSSTGLWTTRLLLGLVYGALVAGAESWVAFGVLGVEHEASTAQVYLFLVLATTVAASVTMLFAVAFGAAGIGISAALNVILGLVSSGGLAPLEALPPFYQAYADWLPLRSVIDGLRSLLFYDGALEAARLEGGWRDSLWFLGGRSEAAGLEDAVWMLGALLVSAAALEYLISLVRDLFVRRERPKTGKVAKAAG</sequence>
<dbReference type="GO" id="GO:0016020">
    <property type="term" value="C:membrane"/>
    <property type="evidence" value="ECO:0007669"/>
    <property type="project" value="UniProtKB-SubCell"/>
</dbReference>
<feature type="transmembrane region" description="Helical" evidence="5">
    <location>
        <begin position="101"/>
        <end position="123"/>
    </location>
</feature>
<gene>
    <name evidence="7" type="ORF">AVDCRST_MAG58-1856</name>
</gene>
<comment type="subcellular location">
    <subcellularLocation>
        <location evidence="1">Membrane</location>
        <topology evidence="1">Multi-pass membrane protein</topology>
    </subcellularLocation>
</comment>
<feature type="domain" description="ABC-2 type transporter transmembrane" evidence="6">
    <location>
        <begin position="47"/>
        <end position="238"/>
    </location>
</feature>
<keyword evidence="3 5" id="KW-1133">Transmembrane helix</keyword>
<dbReference type="PANTHER" id="PTHR43077">
    <property type="entry name" value="TRANSPORT PERMEASE YVFS-RELATED"/>
    <property type="match status" value="1"/>
</dbReference>
<proteinExistence type="predicted"/>